<dbReference type="Gene3D" id="3.40.50.2300">
    <property type="match status" value="1"/>
</dbReference>
<evidence type="ECO:0000259" key="2">
    <source>
        <dbReference type="PROSITE" id="PS50110"/>
    </source>
</evidence>
<reference evidence="3" key="2">
    <citation type="submission" date="2020-09" db="EMBL/GenBank/DDBJ databases">
        <authorList>
            <person name="Sun Q."/>
            <person name="Kim S."/>
        </authorList>
    </citation>
    <scope>NUCLEOTIDE SEQUENCE</scope>
    <source>
        <strain evidence="3">KCTC 42731</strain>
    </source>
</reference>
<dbReference type="InterPro" id="IPR011006">
    <property type="entry name" value="CheY-like_superfamily"/>
</dbReference>
<dbReference type="Pfam" id="PF00072">
    <property type="entry name" value="Response_reg"/>
    <property type="match status" value="1"/>
</dbReference>
<reference evidence="3" key="1">
    <citation type="journal article" date="2014" name="Int. J. Syst. Evol. Microbiol.">
        <title>Complete genome sequence of Corynebacterium casei LMG S-19264T (=DSM 44701T), isolated from a smear-ripened cheese.</title>
        <authorList>
            <consortium name="US DOE Joint Genome Institute (JGI-PGF)"/>
            <person name="Walter F."/>
            <person name="Albersmeier A."/>
            <person name="Kalinowski J."/>
            <person name="Ruckert C."/>
        </authorList>
    </citation>
    <scope>NUCLEOTIDE SEQUENCE</scope>
    <source>
        <strain evidence="3">KCTC 42731</strain>
    </source>
</reference>
<feature type="domain" description="Response regulatory" evidence="2">
    <location>
        <begin position="4"/>
        <end position="118"/>
    </location>
</feature>
<dbReference type="InterPro" id="IPR052020">
    <property type="entry name" value="Cyclic_di-GMP/3'3'-cGAMP_PDE"/>
</dbReference>
<dbReference type="Proteomes" id="UP000623842">
    <property type="component" value="Unassembled WGS sequence"/>
</dbReference>
<dbReference type="PANTHER" id="PTHR45228">
    <property type="entry name" value="CYCLIC DI-GMP PHOSPHODIESTERASE TM_0186-RELATED"/>
    <property type="match status" value="1"/>
</dbReference>
<proteinExistence type="predicted"/>
<feature type="modified residue" description="4-aspartylphosphate" evidence="1">
    <location>
        <position position="52"/>
    </location>
</feature>
<dbReference type="AlphaFoldDB" id="A0A919BNW6"/>
<dbReference type="EMBL" id="BNCK01000009">
    <property type="protein sequence ID" value="GHG03384.1"/>
    <property type="molecule type" value="Genomic_DNA"/>
</dbReference>
<dbReference type="InterPro" id="IPR001789">
    <property type="entry name" value="Sig_transdc_resp-reg_receiver"/>
</dbReference>
<accession>A0A919BNW6</accession>
<keyword evidence="1" id="KW-0597">Phosphoprotein</keyword>
<dbReference type="Gene3D" id="1.10.3210.10">
    <property type="entry name" value="Hypothetical protein af1432"/>
    <property type="match status" value="1"/>
</dbReference>
<dbReference type="SUPFAM" id="SSF52172">
    <property type="entry name" value="CheY-like"/>
    <property type="match status" value="1"/>
</dbReference>
<dbReference type="CDD" id="cd17569">
    <property type="entry name" value="REC_HupR-like"/>
    <property type="match status" value="1"/>
</dbReference>
<dbReference type="RefSeq" id="WP_189773530.1">
    <property type="nucleotide sequence ID" value="NZ_BNCK01000009.1"/>
</dbReference>
<evidence type="ECO:0000313" key="3">
    <source>
        <dbReference type="EMBL" id="GHG03384.1"/>
    </source>
</evidence>
<sequence length="425" mass="48586">MRPSVLVVDDEPQIIKSLERVLGREFSLHVFTSPVKALAFFRLHPTHIVVSDMKMPDMSGEDFLTQIKRLSPETKCCVLTGYADSEAAQKAINKANISAYFTKPWVNHELKQKLFQLSFELLASQKRERKVMFLEKNIERYEMDRQIIMGVLQNILNEQYESQHTLYRHNDMNKQLLHLLAILTANQSGESANQQLRVANYGKALAHELSLSDTEVTHIYIAILFYQIGLIGGRHEELDKPIDKYTREDEVLRLKLNDASVELLASVDVLKPCAELIQQLFVHWCNQLDKKDVKSISLAAKVIRHVVFFDYAIRGKLTGQVMSVERAIILLKNKVVDGFELFLLDKLEGIFRDNCPYSIESPKLVQQLRADMVLSEDLLNSSGQLLLGQGEKLTNKSIEQLLLLEENIEQPLIVFVQNNSKGVLK</sequence>
<gene>
    <name evidence="3" type="ORF">GCM10017161_35810</name>
</gene>
<evidence type="ECO:0000256" key="1">
    <source>
        <dbReference type="PROSITE-ProRule" id="PRU00169"/>
    </source>
</evidence>
<comment type="caution">
    <text evidence="3">The sequence shown here is derived from an EMBL/GenBank/DDBJ whole genome shotgun (WGS) entry which is preliminary data.</text>
</comment>
<organism evidence="3 4">
    <name type="scientific">Thalassotalea marina</name>
    <dbReference type="NCBI Taxonomy" id="1673741"/>
    <lineage>
        <taxon>Bacteria</taxon>
        <taxon>Pseudomonadati</taxon>
        <taxon>Pseudomonadota</taxon>
        <taxon>Gammaproteobacteria</taxon>
        <taxon>Alteromonadales</taxon>
        <taxon>Colwelliaceae</taxon>
        <taxon>Thalassotalea</taxon>
    </lineage>
</organism>
<dbReference type="PANTHER" id="PTHR45228:SF8">
    <property type="entry name" value="TWO-COMPONENT RESPONSE REGULATOR-RELATED"/>
    <property type="match status" value="1"/>
</dbReference>
<keyword evidence="4" id="KW-1185">Reference proteome</keyword>
<dbReference type="PROSITE" id="PS50110">
    <property type="entry name" value="RESPONSE_REGULATORY"/>
    <property type="match status" value="1"/>
</dbReference>
<dbReference type="GO" id="GO:0000160">
    <property type="term" value="P:phosphorelay signal transduction system"/>
    <property type="evidence" value="ECO:0007669"/>
    <property type="project" value="InterPro"/>
</dbReference>
<evidence type="ECO:0000313" key="4">
    <source>
        <dbReference type="Proteomes" id="UP000623842"/>
    </source>
</evidence>
<protein>
    <submittedName>
        <fullName evidence="3">Two-component system response regulator</fullName>
    </submittedName>
</protein>
<name>A0A919BNW6_9GAMM</name>
<dbReference type="SMART" id="SM00448">
    <property type="entry name" value="REC"/>
    <property type="match status" value="1"/>
</dbReference>